<sequence length="50" mass="5445">MNAVAEIRYLAASMTEVQLLDMLAGKADQAKTDEGTRAIFAIVAADFTRR</sequence>
<organism evidence="1">
    <name type="scientific">Jonesiaceae bacterium BS-20</name>
    <dbReference type="NCBI Taxonomy" id="3120821"/>
    <lineage>
        <taxon>Bacteria</taxon>
        <taxon>Bacillati</taxon>
        <taxon>Actinomycetota</taxon>
        <taxon>Actinomycetes</taxon>
        <taxon>Micrococcales</taxon>
        <taxon>Jonesiaceae</taxon>
    </lineage>
</organism>
<reference evidence="1" key="1">
    <citation type="submission" date="2024-02" db="EMBL/GenBank/DDBJ databases">
        <title>Tomenella chthoni gen. nov. sp. nov., a member of the family Jonesiaceae isolated from bat guano.</title>
        <authorList>
            <person name="Miller S.L."/>
            <person name="King J."/>
            <person name="Sankaranarayanan K."/>
            <person name="Lawson P.A."/>
        </authorList>
    </citation>
    <scope>NUCLEOTIDE SEQUENCE</scope>
    <source>
        <strain evidence="1">BS-20</strain>
    </source>
</reference>
<proteinExistence type="predicted"/>
<dbReference type="AlphaFoldDB" id="A0AAU7E065"/>
<dbReference type="EMBL" id="CP146203">
    <property type="protein sequence ID" value="XBH22932.1"/>
    <property type="molecule type" value="Genomic_DNA"/>
</dbReference>
<evidence type="ECO:0000313" key="1">
    <source>
        <dbReference type="EMBL" id="XBH22932.1"/>
    </source>
</evidence>
<gene>
    <name evidence="1" type="ORF">V5R04_06885</name>
</gene>
<name>A0AAU7E065_9MICO</name>
<accession>A0AAU7E065</accession>
<protein>
    <submittedName>
        <fullName evidence="1">Uncharacterized protein</fullName>
    </submittedName>
</protein>